<dbReference type="EMBL" id="ADBL01002464">
    <property type="status" value="NOT_ANNOTATED_CDS"/>
    <property type="molecule type" value="Genomic_DNA"/>
</dbReference>
<proteinExistence type="predicted"/>
<reference evidence="4" key="2">
    <citation type="submission" date="2010-05" db="EMBL/GenBank/DDBJ databases">
        <title>The genome sequence of Magnaporthe poae strain ATCC 64411.</title>
        <authorList>
            <person name="Ma L.-J."/>
            <person name="Dead R."/>
            <person name="Young S."/>
            <person name="Zeng Q."/>
            <person name="Koehrsen M."/>
            <person name="Alvarado L."/>
            <person name="Berlin A."/>
            <person name="Chapman S.B."/>
            <person name="Chen Z."/>
            <person name="Freedman E."/>
            <person name="Gellesch M."/>
            <person name="Goldberg J."/>
            <person name="Griggs A."/>
            <person name="Gujja S."/>
            <person name="Heilman E.R."/>
            <person name="Heiman D."/>
            <person name="Hepburn T."/>
            <person name="Howarth C."/>
            <person name="Jen D."/>
            <person name="Larson L."/>
            <person name="Mehta T."/>
            <person name="Neiman D."/>
            <person name="Pearson M."/>
            <person name="Roberts A."/>
            <person name="Saif S."/>
            <person name="Shea T."/>
            <person name="Shenoy N."/>
            <person name="Sisk P."/>
            <person name="Stolte C."/>
            <person name="Sykes S."/>
            <person name="Walk T."/>
            <person name="White J."/>
            <person name="Yandava C."/>
            <person name="Haas B."/>
            <person name="Nusbaum C."/>
            <person name="Birren B."/>
        </authorList>
    </citation>
    <scope>NUCLEOTIDE SEQUENCE [LARGE SCALE GENOMIC DNA]</scope>
    <source>
        <strain evidence="4">ATCC 64411 / 73-15</strain>
    </source>
</reference>
<sequence>MADERNRLLLWSIGGLGWGRWAGRQARHALQGRLLGRAQYCNSPVEGTSSDVTLAPQFPTWTLLGQANNGDMAHPTSGPPMPFARSSAQISVECNYVLYPPPVQGLGHQPFQTITPRRPSSSAVADEDASEPSPTSGA</sequence>
<evidence type="ECO:0000313" key="3">
    <source>
        <dbReference type="EnsemblFungi" id="MAPG_09635T0"/>
    </source>
</evidence>
<dbReference type="AlphaFoldDB" id="A0A0C4EAG5"/>
<accession>A0A0C4EAG5</accession>
<reference evidence="2" key="3">
    <citation type="submission" date="2011-03" db="EMBL/GenBank/DDBJ databases">
        <title>Annotation of Magnaporthe poae ATCC 64411.</title>
        <authorList>
            <person name="Ma L.-J."/>
            <person name="Dead R."/>
            <person name="Young S.K."/>
            <person name="Zeng Q."/>
            <person name="Gargeya S."/>
            <person name="Fitzgerald M."/>
            <person name="Haas B."/>
            <person name="Abouelleil A."/>
            <person name="Alvarado L."/>
            <person name="Arachchi H.M."/>
            <person name="Berlin A."/>
            <person name="Brown A."/>
            <person name="Chapman S.B."/>
            <person name="Chen Z."/>
            <person name="Dunbar C."/>
            <person name="Freedman E."/>
            <person name="Gearin G."/>
            <person name="Gellesch M."/>
            <person name="Goldberg J."/>
            <person name="Griggs A."/>
            <person name="Gujja S."/>
            <person name="Heiman D."/>
            <person name="Howarth C."/>
            <person name="Larson L."/>
            <person name="Lui A."/>
            <person name="MacDonald P.J.P."/>
            <person name="Mehta T."/>
            <person name="Montmayeur A."/>
            <person name="Murphy C."/>
            <person name="Neiman D."/>
            <person name="Pearson M."/>
            <person name="Priest M."/>
            <person name="Roberts A."/>
            <person name="Saif S."/>
            <person name="Shea T."/>
            <person name="Shenoy N."/>
            <person name="Sisk P."/>
            <person name="Stolte C."/>
            <person name="Sykes S."/>
            <person name="Yandava C."/>
            <person name="Wortman J."/>
            <person name="Nusbaum C."/>
            <person name="Birren B."/>
        </authorList>
    </citation>
    <scope>NUCLEOTIDE SEQUENCE</scope>
    <source>
        <strain evidence="2">ATCC 64411</strain>
    </source>
</reference>
<evidence type="ECO:0000313" key="2">
    <source>
        <dbReference type="EMBL" id="KLU91112.1"/>
    </source>
</evidence>
<dbReference type="VEuPathDB" id="FungiDB:MAPG_09635"/>
<dbReference type="EMBL" id="GL876976">
    <property type="protein sequence ID" value="KLU91112.1"/>
    <property type="molecule type" value="Genomic_DNA"/>
</dbReference>
<feature type="region of interest" description="Disordered" evidence="1">
    <location>
        <begin position="107"/>
        <end position="138"/>
    </location>
</feature>
<dbReference type="EnsemblFungi" id="MAPG_09635T0">
    <property type="protein sequence ID" value="MAPG_09635T0"/>
    <property type="gene ID" value="MAPG_09635"/>
</dbReference>
<keyword evidence="4" id="KW-1185">Reference proteome</keyword>
<name>A0A0C4EAG5_MAGP6</name>
<reference evidence="3" key="5">
    <citation type="submission" date="2015-06" db="UniProtKB">
        <authorList>
            <consortium name="EnsemblFungi"/>
        </authorList>
    </citation>
    <scope>IDENTIFICATION</scope>
    <source>
        <strain evidence="3">ATCC 64411</strain>
    </source>
</reference>
<dbReference type="Proteomes" id="UP000011715">
    <property type="component" value="Unassembled WGS sequence"/>
</dbReference>
<protein>
    <submittedName>
        <fullName evidence="2 3">Uncharacterized protein</fullName>
    </submittedName>
</protein>
<gene>
    <name evidence="2" type="ORF">MAPG_09635</name>
</gene>
<evidence type="ECO:0000256" key="1">
    <source>
        <dbReference type="SAM" id="MobiDB-lite"/>
    </source>
</evidence>
<reference evidence="2" key="1">
    <citation type="submission" date="2010-05" db="EMBL/GenBank/DDBJ databases">
        <title>The Genome Sequence of Magnaporthe poae strain ATCC 64411.</title>
        <authorList>
            <consortium name="The Broad Institute Genome Sequencing Platform"/>
            <consortium name="Broad Institute Genome Sequencing Center for Infectious Disease"/>
            <person name="Ma L.-J."/>
            <person name="Dead R."/>
            <person name="Young S."/>
            <person name="Zeng Q."/>
            <person name="Koehrsen M."/>
            <person name="Alvarado L."/>
            <person name="Berlin A."/>
            <person name="Chapman S.B."/>
            <person name="Chen Z."/>
            <person name="Freedman E."/>
            <person name="Gellesch M."/>
            <person name="Goldberg J."/>
            <person name="Griggs A."/>
            <person name="Gujja S."/>
            <person name="Heilman E.R."/>
            <person name="Heiman D."/>
            <person name="Hepburn T."/>
            <person name="Howarth C."/>
            <person name="Jen D."/>
            <person name="Larson L."/>
            <person name="Mehta T."/>
            <person name="Neiman D."/>
            <person name="Pearson M."/>
            <person name="Roberts A."/>
            <person name="Saif S."/>
            <person name="Shea T."/>
            <person name="Shenoy N."/>
            <person name="Sisk P."/>
            <person name="Stolte C."/>
            <person name="Sykes S."/>
            <person name="Walk T."/>
            <person name="White J."/>
            <person name="Yandava C."/>
            <person name="Haas B."/>
            <person name="Nusbaum C."/>
            <person name="Birren B."/>
        </authorList>
    </citation>
    <scope>NUCLEOTIDE SEQUENCE</scope>
    <source>
        <strain evidence="2">ATCC 64411</strain>
    </source>
</reference>
<reference evidence="3" key="4">
    <citation type="journal article" date="2015" name="G3 (Bethesda)">
        <title>Genome sequences of three phytopathogenic species of the Magnaporthaceae family of fungi.</title>
        <authorList>
            <person name="Okagaki L.H."/>
            <person name="Nunes C.C."/>
            <person name="Sailsbery J."/>
            <person name="Clay B."/>
            <person name="Brown D."/>
            <person name="John T."/>
            <person name="Oh Y."/>
            <person name="Young N."/>
            <person name="Fitzgerald M."/>
            <person name="Haas B.J."/>
            <person name="Zeng Q."/>
            <person name="Young S."/>
            <person name="Adiconis X."/>
            <person name="Fan L."/>
            <person name="Levin J.Z."/>
            <person name="Mitchell T.K."/>
            <person name="Okubara P.A."/>
            <person name="Farman M.L."/>
            <person name="Kohn L.M."/>
            <person name="Birren B."/>
            <person name="Ma L.-J."/>
            <person name="Dean R.A."/>
        </authorList>
    </citation>
    <scope>NUCLEOTIDE SEQUENCE</scope>
    <source>
        <strain evidence="3">ATCC 64411 / 73-15</strain>
    </source>
</reference>
<organism evidence="3 4">
    <name type="scientific">Magnaporthiopsis poae (strain ATCC 64411 / 73-15)</name>
    <name type="common">Kentucky bluegrass fungus</name>
    <name type="synonym">Magnaporthe poae</name>
    <dbReference type="NCBI Taxonomy" id="644358"/>
    <lineage>
        <taxon>Eukaryota</taxon>
        <taxon>Fungi</taxon>
        <taxon>Dikarya</taxon>
        <taxon>Ascomycota</taxon>
        <taxon>Pezizomycotina</taxon>
        <taxon>Sordariomycetes</taxon>
        <taxon>Sordariomycetidae</taxon>
        <taxon>Magnaporthales</taxon>
        <taxon>Magnaporthaceae</taxon>
        <taxon>Magnaporthiopsis</taxon>
    </lineage>
</organism>
<evidence type="ECO:0000313" key="4">
    <source>
        <dbReference type="Proteomes" id="UP000011715"/>
    </source>
</evidence>